<name>Q46U03_CUPPJ</name>
<evidence type="ECO:0000259" key="1">
    <source>
        <dbReference type="PROSITE" id="PS50883"/>
    </source>
</evidence>
<proteinExistence type="predicted"/>
<dbReference type="InterPro" id="IPR001633">
    <property type="entry name" value="EAL_dom"/>
</dbReference>
<dbReference type="HOGENOM" id="CLU_000445_70_50_4"/>
<dbReference type="Gene3D" id="3.30.70.270">
    <property type="match status" value="1"/>
</dbReference>
<sequence>MPTALSCRPACRMIVVAPHRTPRYCLHGNVQSQWQNTITTTERGSVDSSRHLAGLACKRDCMHQDDADDSAGQRAGNAYDMVQPAAFVAALGNCRATFAGAPLVILVIRLDRFASACESAGPRRAAHLRQLVQARLARLLLPEARMYWLGPADLAVVTPLPAATQDPARLGQRMADELGRPFTLDGFELFLSCSIGMSLDHPDVAAERSLQHAFDAMLRICRQGGDGLASAMRAGTPAADQMLAALPQALERGELSLHLQPRADFAGARISGYSVRLRWRHPALGRVAPQDFLPALEGLGLMGPVGNWLLGSLAPLARAAEDVGPLQFTLLASSAQLHQLEMVDALARTLDAGAVAPERLCIEVPSTNLPDDPELIGSFEALRQRGLQLSLSDFDGRPESLETFAWLRPDRVTLDVRSLGHADQPANAAAGLRDACTVARKAGVMVCAKGVETRKQLEQVHAWGCHSIQGYLLAQPFPANWLAQTHWAIQQRARELLGPAG</sequence>
<dbReference type="InterPro" id="IPR050706">
    <property type="entry name" value="Cyclic-di-GMP_PDE-like"/>
</dbReference>
<dbReference type="eggNOG" id="COG2199">
    <property type="taxonomic scope" value="Bacteria"/>
</dbReference>
<organism evidence="3">
    <name type="scientific">Cupriavidus pinatubonensis (strain JMP 134 / LMG 1197)</name>
    <name type="common">Cupriavidus necator (strain JMP 134)</name>
    <dbReference type="NCBI Taxonomy" id="264198"/>
    <lineage>
        <taxon>Bacteria</taxon>
        <taxon>Pseudomonadati</taxon>
        <taxon>Pseudomonadota</taxon>
        <taxon>Betaproteobacteria</taxon>
        <taxon>Burkholderiales</taxon>
        <taxon>Burkholderiaceae</taxon>
        <taxon>Cupriavidus</taxon>
    </lineage>
</organism>
<dbReference type="STRING" id="264198.Reut_B4025"/>
<dbReference type="CDD" id="cd01948">
    <property type="entry name" value="EAL"/>
    <property type="match status" value="1"/>
</dbReference>
<gene>
    <name evidence="3" type="ordered locus">Reut_B4025</name>
</gene>
<evidence type="ECO:0000259" key="2">
    <source>
        <dbReference type="PROSITE" id="PS50887"/>
    </source>
</evidence>
<dbReference type="EMBL" id="CP000091">
    <property type="protein sequence ID" value="AAZ63381.1"/>
    <property type="molecule type" value="Genomic_DNA"/>
</dbReference>
<dbReference type="InterPro" id="IPR000160">
    <property type="entry name" value="GGDEF_dom"/>
</dbReference>
<protein>
    <submittedName>
        <fullName evidence="3">Diguanylate cyclase/phosphodiesterase</fullName>
    </submittedName>
</protein>
<dbReference type="PANTHER" id="PTHR33121:SF70">
    <property type="entry name" value="SIGNALING PROTEIN YKOW"/>
    <property type="match status" value="1"/>
</dbReference>
<dbReference type="PROSITE" id="PS50883">
    <property type="entry name" value="EAL"/>
    <property type="match status" value="1"/>
</dbReference>
<dbReference type="PROSITE" id="PS50887">
    <property type="entry name" value="GGDEF"/>
    <property type="match status" value="1"/>
</dbReference>
<accession>Q46U03</accession>
<dbReference type="InterPro" id="IPR035919">
    <property type="entry name" value="EAL_sf"/>
</dbReference>
<dbReference type="SUPFAM" id="SSF141868">
    <property type="entry name" value="EAL domain-like"/>
    <property type="match status" value="1"/>
</dbReference>
<dbReference type="Gene3D" id="3.20.20.450">
    <property type="entry name" value="EAL domain"/>
    <property type="match status" value="1"/>
</dbReference>
<evidence type="ECO:0000313" key="3">
    <source>
        <dbReference type="EMBL" id="AAZ63381.1"/>
    </source>
</evidence>
<dbReference type="OrthoDB" id="8956528at2"/>
<dbReference type="eggNOG" id="COG2200">
    <property type="taxonomic scope" value="Bacteria"/>
</dbReference>
<dbReference type="SMART" id="SM00052">
    <property type="entry name" value="EAL"/>
    <property type="match status" value="1"/>
</dbReference>
<dbReference type="GO" id="GO:0071111">
    <property type="term" value="F:cyclic-guanylate-specific phosphodiesterase activity"/>
    <property type="evidence" value="ECO:0007669"/>
    <property type="project" value="InterPro"/>
</dbReference>
<dbReference type="AlphaFoldDB" id="Q46U03"/>
<dbReference type="PANTHER" id="PTHR33121">
    <property type="entry name" value="CYCLIC DI-GMP PHOSPHODIESTERASE PDEF"/>
    <property type="match status" value="1"/>
</dbReference>
<dbReference type="SUPFAM" id="SSF55073">
    <property type="entry name" value="Nucleotide cyclase"/>
    <property type="match status" value="1"/>
</dbReference>
<feature type="domain" description="EAL" evidence="1">
    <location>
        <begin position="239"/>
        <end position="490"/>
    </location>
</feature>
<dbReference type="InterPro" id="IPR043128">
    <property type="entry name" value="Rev_trsase/Diguanyl_cyclase"/>
</dbReference>
<dbReference type="InterPro" id="IPR029787">
    <property type="entry name" value="Nucleotide_cyclase"/>
</dbReference>
<feature type="domain" description="GGDEF" evidence="2">
    <location>
        <begin position="101"/>
        <end position="233"/>
    </location>
</feature>
<reference evidence="3" key="1">
    <citation type="submission" date="2005-08" db="EMBL/GenBank/DDBJ databases">
        <title>Complete sequence of chromosome 2 of Ralstonia eutropha JMP134.</title>
        <authorList>
            <person name="Copeland A."/>
            <person name="Lucas S."/>
            <person name="Lapidus A."/>
            <person name="Barry K."/>
            <person name="Detter J.C."/>
            <person name="Glavina T."/>
            <person name="Hammon N."/>
            <person name="Israni S."/>
            <person name="Pitluck S."/>
            <person name="Goltsman E."/>
            <person name="Martinez M."/>
            <person name="Schmutz J."/>
            <person name="Larimer F."/>
            <person name="Land M."/>
            <person name="Lykidis A."/>
            <person name="Richardson P."/>
        </authorList>
    </citation>
    <scope>NUCLEOTIDE SEQUENCE [LARGE SCALE GENOMIC DNA]</scope>
    <source>
        <strain evidence="3">JMP134</strain>
    </source>
</reference>
<dbReference type="KEGG" id="reu:Reut_B4025"/>
<dbReference type="Pfam" id="PF00563">
    <property type="entry name" value="EAL"/>
    <property type="match status" value="1"/>
</dbReference>